<comment type="similarity">
    <text evidence="2">Belongs to the chromate ion transporter (CHR) (TC 2.A.51) family.</text>
</comment>
<comment type="subcellular location">
    <subcellularLocation>
        <location evidence="1">Cell membrane</location>
        <topology evidence="1">Multi-pass membrane protein</topology>
    </subcellularLocation>
</comment>
<dbReference type="EMBL" id="JACJVO010000009">
    <property type="protein sequence ID" value="MBB6730939.1"/>
    <property type="molecule type" value="Genomic_DNA"/>
</dbReference>
<keyword evidence="6 7" id="KW-0472">Membrane</keyword>
<dbReference type="PANTHER" id="PTHR43663:SF1">
    <property type="entry name" value="CHROMATE TRANSPORTER"/>
    <property type="match status" value="1"/>
</dbReference>
<evidence type="ECO:0000256" key="5">
    <source>
        <dbReference type="ARBA" id="ARBA00022989"/>
    </source>
</evidence>
<feature type="transmembrane region" description="Helical" evidence="7">
    <location>
        <begin position="30"/>
        <end position="52"/>
    </location>
</feature>
<name>A0A7X0SJ53_9BACL</name>
<keyword evidence="9" id="KW-1185">Reference proteome</keyword>
<gene>
    <name evidence="8" type="ORF">H7C18_08490</name>
</gene>
<dbReference type="InterPro" id="IPR052518">
    <property type="entry name" value="CHR_Transporter"/>
</dbReference>
<comment type="caution">
    <text evidence="8">The sequence shown here is derived from an EMBL/GenBank/DDBJ whole genome shotgun (WGS) entry which is preliminary data.</text>
</comment>
<dbReference type="Proteomes" id="UP000564644">
    <property type="component" value="Unassembled WGS sequence"/>
</dbReference>
<organism evidence="8 9">
    <name type="scientific">Cohnella zeiphila</name>
    <dbReference type="NCBI Taxonomy" id="2761120"/>
    <lineage>
        <taxon>Bacteria</taxon>
        <taxon>Bacillati</taxon>
        <taxon>Bacillota</taxon>
        <taxon>Bacilli</taxon>
        <taxon>Bacillales</taxon>
        <taxon>Paenibacillaceae</taxon>
        <taxon>Cohnella</taxon>
    </lineage>
</organism>
<accession>A0A7X0SJ53</accession>
<feature type="transmembrane region" description="Helical" evidence="7">
    <location>
        <begin position="166"/>
        <end position="196"/>
    </location>
</feature>
<evidence type="ECO:0000313" key="8">
    <source>
        <dbReference type="EMBL" id="MBB6730939.1"/>
    </source>
</evidence>
<feature type="transmembrane region" description="Helical" evidence="7">
    <location>
        <begin position="133"/>
        <end position="154"/>
    </location>
</feature>
<evidence type="ECO:0000256" key="4">
    <source>
        <dbReference type="ARBA" id="ARBA00022692"/>
    </source>
</evidence>
<evidence type="ECO:0000313" key="9">
    <source>
        <dbReference type="Proteomes" id="UP000564644"/>
    </source>
</evidence>
<dbReference type="RefSeq" id="WP_185128593.1">
    <property type="nucleotide sequence ID" value="NZ_JACJVO010000009.1"/>
</dbReference>
<evidence type="ECO:0000256" key="2">
    <source>
        <dbReference type="ARBA" id="ARBA00005262"/>
    </source>
</evidence>
<proteinExistence type="inferred from homology"/>
<dbReference type="GO" id="GO:0005886">
    <property type="term" value="C:plasma membrane"/>
    <property type="evidence" value="ECO:0007669"/>
    <property type="project" value="UniProtKB-SubCell"/>
</dbReference>
<feature type="transmembrane region" description="Helical" evidence="7">
    <location>
        <begin position="97"/>
        <end position="121"/>
    </location>
</feature>
<dbReference type="Pfam" id="PF02417">
    <property type="entry name" value="Chromate_transp"/>
    <property type="match status" value="1"/>
</dbReference>
<evidence type="ECO:0000256" key="3">
    <source>
        <dbReference type="ARBA" id="ARBA00022475"/>
    </source>
</evidence>
<keyword evidence="5 7" id="KW-1133">Transmembrane helix</keyword>
<evidence type="ECO:0000256" key="6">
    <source>
        <dbReference type="ARBA" id="ARBA00023136"/>
    </source>
</evidence>
<evidence type="ECO:0000256" key="7">
    <source>
        <dbReference type="SAM" id="Phobius"/>
    </source>
</evidence>
<keyword evidence="4 7" id="KW-0812">Transmembrane</keyword>
<sequence>METDGKRTDGNGTNRKEAERKIASPTFAGILWSFLKLAPISFGGGYAIFPALEKEMIANRGWMDDRELAESLSLAAAAPGGVGVNAAFLIGYRLKGIWGAVAAGIGAIVPTFAIVLGLFLIYQRTGDSPKVRAALGGVTWGIVTLILFAALRIGRSAIHDKFTAGLMLAALACLLAGLPPLYLIVGGALIGIAAAWTRDRKRDDHKPASPMTGRAVGGDTSYMYYI</sequence>
<dbReference type="GO" id="GO:0015109">
    <property type="term" value="F:chromate transmembrane transporter activity"/>
    <property type="evidence" value="ECO:0007669"/>
    <property type="project" value="InterPro"/>
</dbReference>
<dbReference type="InterPro" id="IPR003370">
    <property type="entry name" value="Chromate_transpt"/>
</dbReference>
<keyword evidence="3" id="KW-1003">Cell membrane</keyword>
<evidence type="ECO:0000256" key="1">
    <source>
        <dbReference type="ARBA" id="ARBA00004651"/>
    </source>
</evidence>
<reference evidence="8 9" key="1">
    <citation type="submission" date="2020-08" db="EMBL/GenBank/DDBJ databases">
        <title>Cohnella phylogeny.</title>
        <authorList>
            <person name="Dunlap C."/>
        </authorList>
    </citation>
    <scope>NUCLEOTIDE SEQUENCE [LARGE SCALE GENOMIC DNA]</scope>
    <source>
        <strain evidence="8 9">CBP 2801</strain>
    </source>
</reference>
<dbReference type="AlphaFoldDB" id="A0A7X0SJ53"/>
<feature type="transmembrane region" description="Helical" evidence="7">
    <location>
        <begin position="72"/>
        <end position="91"/>
    </location>
</feature>
<dbReference type="PANTHER" id="PTHR43663">
    <property type="entry name" value="CHROMATE TRANSPORT PROTEIN-RELATED"/>
    <property type="match status" value="1"/>
</dbReference>
<protein>
    <submittedName>
        <fullName evidence="8">Chromate transporter</fullName>
    </submittedName>
</protein>